<feature type="compositionally biased region" description="Polar residues" evidence="1">
    <location>
        <begin position="7"/>
        <end position="38"/>
    </location>
</feature>
<dbReference type="OMA" id="RESCCYF"/>
<dbReference type="InterPro" id="IPR056139">
    <property type="entry name" value="DUF7722"/>
</dbReference>
<feature type="region of interest" description="Disordered" evidence="1">
    <location>
        <begin position="1"/>
        <end position="38"/>
    </location>
</feature>
<dbReference type="PANTHER" id="PTHR33513:SF4">
    <property type="entry name" value="GB|AAF04428.1"/>
    <property type="match status" value="1"/>
</dbReference>
<dbReference type="Proteomes" id="UP000295252">
    <property type="component" value="Chromosome X"/>
</dbReference>
<dbReference type="PANTHER" id="PTHR33513">
    <property type="entry name" value="OS06G0523300 PROTEIN"/>
    <property type="match status" value="1"/>
</dbReference>
<evidence type="ECO:0000313" key="3">
    <source>
        <dbReference type="EMBL" id="CDP12122.1"/>
    </source>
</evidence>
<protein>
    <recommendedName>
        <fullName evidence="2">DUF7722 domain-containing protein</fullName>
    </recommendedName>
</protein>
<evidence type="ECO:0000313" key="4">
    <source>
        <dbReference type="Proteomes" id="UP000295252"/>
    </source>
</evidence>
<dbReference type="STRING" id="49390.A0A068UUZ8"/>
<feature type="domain" description="DUF7722" evidence="2">
    <location>
        <begin position="52"/>
        <end position="97"/>
    </location>
</feature>
<evidence type="ECO:0000256" key="1">
    <source>
        <dbReference type="SAM" id="MobiDB-lite"/>
    </source>
</evidence>
<name>A0A068UUZ8_COFCA</name>
<dbReference type="OrthoDB" id="1932905at2759"/>
<dbReference type="Pfam" id="PF24847">
    <property type="entry name" value="DUF7722"/>
    <property type="match status" value="1"/>
</dbReference>
<reference evidence="4" key="1">
    <citation type="journal article" date="2014" name="Science">
        <title>The coffee genome provides insight into the convergent evolution of caffeine biosynthesis.</title>
        <authorList>
            <person name="Denoeud F."/>
            <person name="Carretero-Paulet L."/>
            <person name="Dereeper A."/>
            <person name="Droc G."/>
            <person name="Guyot R."/>
            <person name="Pietrella M."/>
            <person name="Zheng C."/>
            <person name="Alberti A."/>
            <person name="Anthony F."/>
            <person name="Aprea G."/>
            <person name="Aury J.M."/>
            <person name="Bento P."/>
            <person name="Bernard M."/>
            <person name="Bocs S."/>
            <person name="Campa C."/>
            <person name="Cenci A."/>
            <person name="Combes M.C."/>
            <person name="Crouzillat D."/>
            <person name="Da Silva C."/>
            <person name="Daddiego L."/>
            <person name="De Bellis F."/>
            <person name="Dussert S."/>
            <person name="Garsmeur O."/>
            <person name="Gayraud T."/>
            <person name="Guignon V."/>
            <person name="Jahn K."/>
            <person name="Jamilloux V."/>
            <person name="Joet T."/>
            <person name="Labadie K."/>
            <person name="Lan T."/>
            <person name="Leclercq J."/>
            <person name="Lepelley M."/>
            <person name="Leroy T."/>
            <person name="Li L.T."/>
            <person name="Librado P."/>
            <person name="Lopez L."/>
            <person name="Munoz A."/>
            <person name="Noel B."/>
            <person name="Pallavicini A."/>
            <person name="Perrotta G."/>
            <person name="Poncet V."/>
            <person name="Pot D."/>
            <person name="Priyono X."/>
            <person name="Rigoreau M."/>
            <person name="Rouard M."/>
            <person name="Rozas J."/>
            <person name="Tranchant-Dubreuil C."/>
            <person name="VanBuren R."/>
            <person name="Zhang Q."/>
            <person name="Andrade A.C."/>
            <person name="Argout X."/>
            <person name="Bertrand B."/>
            <person name="de Kochko A."/>
            <person name="Graziosi G."/>
            <person name="Henry R.J."/>
            <person name="Jayarama X."/>
            <person name="Ming R."/>
            <person name="Nagai C."/>
            <person name="Rounsley S."/>
            <person name="Sankoff D."/>
            <person name="Giuliano G."/>
            <person name="Albert V.A."/>
            <person name="Wincker P."/>
            <person name="Lashermes P."/>
        </authorList>
    </citation>
    <scope>NUCLEOTIDE SEQUENCE [LARGE SCALE GENOMIC DNA]</scope>
    <source>
        <strain evidence="4">cv. DH200-94</strain>
    </source>
</reference>
<organism evidence="3 4">
    <name type="scientific">Coffea canephora</name>
    <name type="common">Robusta coffee</name>
    <dbReference type="NCBI Taxonomy" id="49390"/>
    <lineage>
        <taxon>Eukaryota</taxon>
        <taxon>Viridiplantae</taxon>
        <taxon>Streptophyta</taxon>
        <taxon>Embryophyta</taxon>
        <taxon>Tracheophyta</taxon>
        <taxon>Spermatophyta</taxon>
        <taxon>Magnoliopsida</taxon>
        <taxon>eudicotyledons</taxon>
        <taxon>Gunneridae</taxon>
        <taxon>Pentapetalae</taxon>
        <taxon>asterids</taxon>
        <taxon>lamiids</taxon>
        <taxon>Gentianales</taxon>
        <taxon>Rubiaceae</taxon>
        <taxon>Ixoroideae</taxon>
        <taxon>Gardenieae complex</taxon>
        <taxon>Bertiereae - Coffeeae clade</taxon>
        <taxon>Coffeeae</taxon>
        <taxon>Coffea</taxon>
    </lineage>
</organism>
<dbReference type="InParanoid" id="A0A068UUZ8"/>
<dbReference type="EMBL" id="HG739146">
    <property type="protein sequence ID" value="CDP12122.1"/>
    <property type="molecule type" value="Genomic_DNA"/>
</dbReference>
<evidence type="ECO:0000259" key="2">
    <source>
        <dbReference type="Pfam" id="PF24847"/>
    </source>
</evidence>
<sequence>MNGAASLPTSATRNNYNSGLNMPNGYHQKNQSLGTRSSSSNSCCAFQMPLHYPRFKKTDYEKMPEPQLDCLLKAYGLPAAGDLNQKRKFAMGAFLWPDQY</sequence>
<dbReference type="AlphaFoldDB" id="A0A068UUZ8"/>
<dbReference type="Gramene" id="CDP12122">
    <property type="protein sequence ID" value="CDP12122"/>
    <property type="gene ID" value="GSCOC_T00035513001"/>
</dbReference>
<dbReference type="FunCoup" id="A0A068UUZ8">
    <property type="interactions" value="33"/>
</dbReference>
<accession>A0A068UUZ8</accession>
<proteinExistence type="predicted"/>
<keyword evidence="4" id="KW-1185">Reference proteome</keyword>
<gene>
    <name evidence="3" type="ORF">GSCOC_T00035513001</name>
</gene>
<dbReference type="PhylomeDB" id="A0A068UUZ8"/>